<accession>C0BXT0</accession>
<dbReference type="STRING" id="553973.CLOHYLEM_04617"/>
<protein>
    <submittedName>
        <fullName evidence="1">Uncharacterized protein</fullName>
    </submittedName>
</protein>
<dbReference type="HOGENOM" id="CLU_3078395_0_0_9"/>
<gene>
    <name evidence="1" type="ORF">CLOHYLEM_04617</name>
</gene>
<comment type="caution">
    <text evidence="1">The sequence shown here is derived from an EMBL/GenBank/DDBJ whole genome shotgun (WGS) entry which is preliminary data.</text>
</comment>
<dbReference type="Proteomes" id="UP000004893">
    <property type="component" value="Unassembled WGS sequence"/>
</dbReference>
<dbReference type="EMBL" id="ABYI02000012">
    <property type="protein sequence ID" value="EEG75387.1"/>
    <property type="molecule type" value="Genomic_DNA"/>
</dbReference>
<dbReference type="AlphaFoldDB" id="C0BXT0"/>
<sequence>MVALSIAFFHPGFHKIPSAVYCCYFVRDLLYFNIYVCEQLENLKSISADEEK</sequence>
<reference evidence="1" key="2">
    <citation type="submission" date="2013-06" db="EMBL/GenBank/DDBJ databases">
        <title>Draft genome sequence of Clostridium hylemonae (DSM 15053).</title>
        <authorList>
            <person name="Sudarsanam P."/>
            <person name="Ley R."/>
            <person name="Guruge J."/>
            <person name="Turnbaugh P.J."/>
            <person name="Mahowald M."/>
            <person name="Liep D."/>
            <person name="Gordon J."/>
        </authorList>
    </citation>
    <scope>NUCLEOTIDE SEQUENCE</scope>
    <source>
        <strain evidence="1">DSM 15053</strain>
    </source>
</reference>
<reference evidence="1" key="1">
    <citation type="submission" date="2009-02" db="EMBL/GenBank/DDBJ databases">
        <authorList>
            <person name="Fulton L."/>
            <person name="Clifton S."/>
            <person name="Fulton B."/>
            <person name="Xu J."/>
            <person name="Minx P."/>
            <person name="Pepin K.H."/>
            <person name="Johnson M."/>
            <person name="Bhonagiri V."/>
            <person name="Nash W.E."/>
            <person name="Mardis E.R."/>
            <person name="Wilson R.K."/>
        </authorList>
    </citation>
    <scope>NUCLEOTIDE SEQUENCE [LARGE SCALE GENOMIC DNA]</scope>
    <source>
        <strain evidence="1">DSM 15053</strain>
    </source>
</reference>
<proteinExistence type="predicted"/>
<organism evidence="1 2">
    <name type="scientific">[Clostridium] hylemonae DSM 15053</name>
    <dbReference type="NCBI Taxonomy" id="553973"/>
    <lineage>
        <taxon>Bacteria</taxon>
        <taxon>Bacillati</taxon>
        <taxon>Bacillota</taxon>
        <taxon>Clostridia</taxon>
        <taxon>Lachnospirales</taxon>
        <taxon>Lachnospiraceae</taxon>
    </lineage>
</organism>
<name>C0BXT0_9FIRM</name>
<keyword evidence="2" id="KW-1185">Reference proteome</keyword>
<evidence type="ECO:0000313" key="1">
    <source>
        <dbReference type="EMBL" id="EEG75387.1"/>
    </source>
</evidence>
<evidence type="ECO:0000313" key="2">
    <source>
        <dbReference type="Proteomes" id="UP000004893"/>
    </source>
</evidence>